<keyword evidence="8" id="KW-0418">Kinase</keyword>
<comment type="catalytic activity">
    <reaction evidence="1">
        <text>ATP + protein L-histidine = ADP + protein N-phospho-L-histidine.</text>
        <dbReference type="EC" id="2.7.13.3"/>
    </reaction>
</comment>
<dbReference type="SMART" id="SM00911">
    <property type="entry name" value="HWE_HK"/>
    <property type="match status" value="1"/>
</dbReference>
<evidence type="ECO:0000256" key="6">
    <source>
        <dbReference type="ARBA" id="ARBA00022679"/>
    </source>
</evidence>
<keyword evidence="11" id="KW-0675">Receptor</keyword>
<dbReference type="SUPFAM" id="SSF55785">
    <property type="entry name" value="PYP-like sensor domain (PAS domain)"/>
    <property type="match status" value="1"/>
</dbReference>
<evidence type="ECO:0000256" key="10">
    <source>
        <dbReference type="ARBA" id="ARBA00022991"/>
    </source>
</evidence>
<name>A0A1C7D6L7_9SPHN</name>
<dbReference type="InterPro" id="IPR035965">
    <property type="entry name" value="PAS-like_dom_sf"/>
</dbReference>
<dbReference type="Pfam" id="PF00360">
    <property type="entry name" value="PHY"/>
    <property type="match status" value="1"/>
</dbReference>
<dbReference type="EC" id="2.7.13.3" evidence="2"/>
<evidence type="ECO:0000259" key="14">
    <source>
        <dbReference type="PROSITE" id="PS50110"/>
    </source>
</evidence>
<dbReference type="AlphaFoldDB" id="A0A1C7D6L7"/>
<evidence type="ECO:0000256" key="9">
    <source>
        <dbReference type="ARBA" id="ARBA00022840"/>
    </source>
</evidence>
<dbReference type="InterPro" id="IPR016132">
    <property type="entry name" value="Phyto_chromo_attachment"/>
</dbReference>
<dbReference type="InterPro" id="IPR003018">
    <property type="entry name" value="GAF"/>
</dbReference>
<dbReference type="Pfam" id="PF01590">
    <property type="entry name" value="GAF"/>
    <property type="match status" value="1"/>
</dbReference>
<dbReference type="EMBL" id="CP016545">
    <property type="protein sequence ID" value="ANU07109.1"/>
    <property type="molecule type" value="Genomic_DNA"/>
</dbReference>
<dbReference type="PATRIC" id="fig|645517.4.peg.791"/>
<dbReference type="InterPro" id="IPR001294">
    <property type="entry name" value="Phytochrome"/>
</dbReference>
<evidence type="ECO:0000256" key="3">
    <source>
        <dbReference type="ARBA" id="ARBA00022543"/>
    </source>
</evidence>
<dbReference type="PRINTS" id="PR01033">
    <property type="entry name" value="PHYTOCHROME"/>
</dbReference>
<reference evidence="15 16" key="1">
    <citation type="submission" date="2016-07" db="EMBL/GenBank/DDBJ databases">
        <title>Complete genome sequence of Altererythrobacter namhicola JCM 16345T, containing esterase-encoding genes.</title>
        <authorList>
            <person name="Cheng H."/>
            <person name="Wu Y.-H."/>
            <person name="Jian S.-L."/>
            <person name="Huo Y.-Y."/>
            <person name="Wang C.-S."/>
            <person name="Xu X.-W."/>
        </authorList>
    </citation>
    <scope>NUCLEOTIDE SEQUENCE [LARGE SCALE GENOMIC DNA]</scope>
    <source>
        <strain evidence="15 16">JCM 16345</strain>
    </source>
</reference>
<dbReference type="STRING" id="645517.A6F65_00790"/>
<dbReference type="InterPro" id="IPR029016">
    <property type="entry name" value="GAF-like_dom_sf"/>
</dbReference>
<keyword evidence="5" id="KW-0716">Sensory transduction</keyword>
<dbReference type="Gene3D" id="3.30.450.40">
    <property type="match status" value="1"/>
</dbReference>
<evidence type="ECO:0000256" key="8">
    <source>
        <dbReference type="ARBA" id="ARBA00022777"/>
    </source>
</evidence>
<dbReference type="Pfam" id="PF00072">
    <property type="entry name" value="Response_reg"/>
    <property type="match status" value="1"/>
</dbReference>
<feature type="modified residue" description="4-aspartylphosphate" evidence="12">
    <location>
        <position position="791"/>
    </location>
</feature>
<evidence type="ECO:0000256" key="2">
    <source>
        <dbReference type="ARBA" id="ARBA00012438"/>
    </source>
</evidence>
<dbReference type="Proteomes" id="UP000092698">
    <property type="component" value="Chromosome"/>
</dbReference>
<dbReference type="KEGG" id="anh:A6F65_00790"/>
<dbReference type="Pfam" id="PF08446">
    <property type="entry name" value="PAS_2"/>
    <property type="match status" value="1"/>
</dbReference>
<dbReference type="GO" id="GO:0004673">
    <property type="term" value="F:protein histidine kinase activity"/>
    <property type="evidence" value="ECO:0007669"/>
    <property type="project" value="UniProtKB-EC"/>
</dbReference>
<dbReference type="Gene3D" id="3.30.450.270">
    <property type="match status" value="1"/>
</dbReference>
<dbReference type="Gene3D" id="3.30.450.20">
    <property type="entry name" value="PAS domain"/>
    <property type="match status" value="1"/>
</dbReference>
<dbReference type="RefSeq" id="WP_067789947.1">
    <property type="nucleotide sequence ID" value="NZ_CP016545.1"/>
</dbReference>
<dbReference type="InterPro" id="IPR011102">
    <property type="entry name" value="Sig_transdc_His_kinase_HWE"/>
</dbReference>
<evidence type="ECO:0000256" key="1">
    <source>
        <dbReference type="ARBA" id="ARBA00000085"/>
    </source>
</evidence>
<dbReference type="SMART" id="SM00065">
    <property type="entry name" value="GAF"/>
    <property type="match status" value="1"/>
</dbReference>
<dbReference type="SMART" id="SM00448">
    <property type="entry name" value="REC"/>
    <property type="match status" value="1"/>
</dbReference>
<dbReference type="PANTHER" id="PTHR41523:SF7">
    <property type="entry name" value="HISTIDINE KINASE"/>
    <property type="match status" value="1"/>
</dbReference>
<evidence type="ECO:0000256" key="5">
    <source>
        <dbReference type="ARBA" id="ARBA00022606"/>
    </source>
</evidence>
<dbReference type="GO" id="GO:0006355">
    <property type="term" value="P:regulation of DNA-templated transcription"/>
    <property type="evidence" value="ECO:0007669"/>
    <property type="project" value="InterPro"/>
</dbReference>
<dbReference type="GO" id="GO:0005524">
    <property type="term" value="F:ATP binding"/>
    <property type="evidence" value="ECO:0007669"/>
    <property type="project" value="UniProtKB-KW"/>
</dbReference>
<dbReference type="InterPro" id="IPR036890">
    <property type="entry name" value="HATPase_C_sf"/>
</dbReference>
<keyword evidence="10" id="KW-0157">Chromophore</keyword>
<keyword evidence="4 12" id="KW-0597">Phosphoprotein</keyword>
<keyword evidence="16" id="KW-1185">Reference proteome</keyword>
<keyword evidence="9" id="KW-0067">ATP-binding</keyword>
<gene>
    <name evidence="15" type="primary">bphP</name>
    <name evidence="15" type="ORF">A6F65_00790</name>
</gene>
<dbReference type="Gene3D" id="3.30.565.10">
    <property type="entry name" value="Histidine kinase-like ATPase, C-terminal domain"/>
    <property type="match status" value="1"/>
</dbReference>
<sequence>MNQADNNSVDLTSCDREPIHELGLVQDFGALLALTSDWIVAHASTNTGEIFGTDRVMASGDALTEHVAPEAMETMREAAALARESGFTERRFGLDLFDNHKFFDVAIHCSGRFTVLEAEPHDRDAIRRSSAILRPVMKELGGENTVETLCQKAAEQLKDLLSIDRVMVYRFHPDLSGEVIAEAREGHLDSFLTLRYPKTDIPAQARKLYLENPFRIIADVNAQPVPIEPPQSLDGTKLDLSHSVLRAVSPIHIEYLKNMGVGASLSISIIVDGKLWGLFACHHYSSCRVPYGLRTSAELFSQLFSLQLEILLSNLGNILAERGQQLHDQLISRLASGGDMVDSMRSFGKVVEPVIPHDGASAFIDGVYSSTGRAPNEEEFRAIVGALNTSATSTVIANDCLPSLIPAAQDFADRAVGALIIPVSRRPRDYVVLWRKELSQVVTWAGNPEKPVEYGPNGARLTPRKSFEAWQQSVDGRSVPWKREELALAERVRISLLEVLLRLTDEAMQERKRADQQQQLLIGELNHRVRNILTLIRGLVNQSRADATDIDAFSETITGRVRALAMAHDNITREEWSAAPLHELIRAEGEAYLQQKIDRILIEGEDVEVAPEAYTVIALVIHEMMTNSAKYGALCDSSGRLEIGTSLDEYGDCHISWREAGGPPVKPPTRRGFGTTVIEKSIPHELRGQAEVRYSLSGVEADFLIPARHVETRRKVVRPAETIAEPAETSASSASGNPMRVALVVEDSMIIAMDAEDALRDIGFKEISVAPNVADALKAVERAKPDFALLDFNLGDESSEPVASRLSELGVPYFFATGYGETIEKLSKSAALGTLKKPYSAKDLESAVAKARSLDSGDETLN</sequence>
<dbReference type="GO" id="GO:0009584">
    <property type="term" value="P:detection of visible light"/>
    <property type="evidence" value="ECO:0007669"/>
    <property type="project" value="InterPro"/>
</dbReference>
<keyword evidence="6 15" id="KW-0808">Transferase</keyword>
<dbReference type="GO" id="GO:0009881">
    <property type="term" value="F:photoreceptor activity"/>
    <property type="evidence" value="ECO:0007669"/>
    <property type="project" value="UniProtKB-KW"/>
</dbReference>
<dbReference type="PROSITE" id="PS50046">
    <property type="entry name" value="PHYTOCHROME_2"/>
    <property type="match status" value="1"/>
</dbReference>
<dbReference type="SUPFAM" id="SSF55781">
    <property type="entry name" value="GAF domain-like"/>
    <property type="match status" value="2"/>
</dbReference>
<dbReference type="InterPro" id="IPR001789">
    <property type="entry name" value="Sig_transdc_resp-reg_receiver"/>
</dbReference>
<keyword evidence="3" id="KW-0600">Photoreceptor protein</keyword>
<dbReference type="InterPro" id="IPR013654">
    <property type="entry name" value="PAS_2"/>
</dbReference>
<feature type="domain" description="Phytochrome chromophore attachment site" evidence="13">
    <location>
        <begin position="145"/>
        <end position="302"/>
    </location>
</feature>
<dbReference type="Pfam" id="PF07536">
    <property type="entry name" value="HWE_HK"/>
    <property type="match status" value="1"/>
</dbReference>
<evidence type="ECO:0000313" key="15">
    <source>
        <dbReference type="EMBL" id="ANU07109.1"/>
    </source>
</evidence>
<feature type="domain" description="Response regulatory" evidence="14">
    <location>
        <begin position="741"/>
        <end position="852"/>
    </location>
</feature>
<protein>
    <recommendedName>
        <fullName evidence="2">histidine kinase</fullName>
        <ecNumber evidence="2">2.7.13.3</ecNumber>
    </recommendedName>
</protein>
<evidence type="ECO:0000256" key="12">
    <source>
        <dbReference type="PROSITE-ProRule" id="PRU00169"/>
    </source>
</evidence>
<dbReference type="InterPro" id="IPR011006">
    <property type="entry name" value="CheY-like_superfamily"/>
</dbReference>
<evidence type="ECO:0000256" key="4">
    <source>
        <dbReference type="ARBA" id="ARBA00022553"/>
    </source>
</evidence>
<dbReference type="PROSITE" id="PS50110">
    <property type="entry name" value="RESPONSE_REGULATORY"/>
    <property type="match status" value="1"/>
</dbReference>
<evidence type="ECO:0000256" key="11">
    <source>
        <dbReference type="ARBA" id="ARBA00023170"/>
    </source>
</evidence>
<evidence type="ECO:0000256" key="7">
    <source>
        <dbReference type="ARBA" id="ARBA00022741"/>
    </source>
</evidence>
<keyword evidence="7" id="KW-0547">Nucleotide-binding</keyword>
<dbReference type="InterPro" id="IPR043150">
    <property type="entry name" value="Phytochrome_PHY_sf"/>
</dbReference>
<evidence type="ECO:0000259" key="13">
    <source>
        <dbReference type="PROSITE" id="PS50046"/>
    </source>
</evidence>
<dbReference type="Gene3D" id="3.40.50.2300">
    <property type="match status" value="1"/>
</dbReference>
<dbReference type="PANTHER" id="PTHR41523">
    <property type="entry name" value="TWO-COMPONENT SYSTEM SENSOR PROTEIN"/>
    <property type="match status" value="1"/>
</dbReference>
<accession>A0A1C7D6L7</accession>
<organism evidence="15 16">
    <name type="scientific">Paraurantiacibacter namhicola</name>
    <dbReference type="NCBI Taxonomy" id="645517"/>
    <lineage>
        <taxon>Bacteria</taxon>
        <taxon>Pseudomonadati</taxon>
        <taxon>Pseudomonadota</taxon>
        <taxon>Alphaproteobacteria</taxon>
        <taxon>Sphingomonadales</taxon>
        <taxon>Erythrobacteraceae</taxon>
        <taxon>Paraurantiacibacter</taxon>
    </lineage>
</organism>
<dbReference type="InterPro" id="IPR013515">
    <property type="entry name" value="Phytochrome_cen-reg"/>
</dbReference>
<proteinExistence type="predicted"/>
<evidence type="ECO:0000313" key="16">
    <source>
        <dbReference type="Proteomes" id="UP000092698"/>
    </source>
</evidence>
<dbReference type="SUPFAM" id="SSF52172">
    <property type="entry name" value="CheY-like"/>
    <property type="match status" value="1"/>
</dbReference>
<dbReference type="GO" id="GO:0000160">
    <property type="term" value="P:phosphorelay signal transduction system"/>
    <property type="evidence" value="ECO:0007669"/>
    <property type="project" value="InterPro"/>
</dbReference>